<dbReference type="RefSeq" id="WP_209510846.1">
    <property type="nucleotide sequence ID" value="NZ_JAGGKS010000002.1"/>
</dbReference>
<sequence>MKCPKCGVEMNTGYLQTGNLVAFNKQRHKISLNSKDPEDVMVSRRAFTSNDFTGYICKQCGLIVFDYLNPKTRL</sequence>
<keyword evidence="3" id="KW-1185">Reference proteome</keyword>
<gene>
    <name evidence="2" type="ORF">J2Z76_000955</name>
</gene>
<reference evidence="2 3" key="1">
    <citation type="submission" date="2021-03" db="EMBL/GenBank/DDBJ databases">
        <title>Genomic Encyclopedia of Type Strains, Phase IV (KMG-IV): sequencing the most valuable type-strain genomes for metagenomic binning, comparative biology and taxonomic classification.</title>
        <authorList>
            <person name="Goeker M."/>
        </authorList>
    </citation>
    <scope>NUCLEOTIDE SEQUENCE [LARGE SCALE GENOMIC DNA]</scope>
    <source>
        <strain evidence="2 3">DSM 24004</strain>
    </source>
</reference>
<feature type="domain" description="DUF6487" evidence="1">
    <location>
        <begin position="3"/>
        <end position="67"/>
    </location>
</feature>
<dbReference type="EMBL" id="JAGGKS010000002">
    <property type="protein sequence ID" value="MBP1925098.1"/>
    <property type="molecule type" value="Genomic_DNA"/>
</dbReference>
<accession>A0ABS4GBN2</accession>
<dbReference type="InterPro" id="IPR045504">
    <property type="entry name" value="DUF6487"/>
</dbReference>
<dbReference type="Proteomes" id="UP001519342">
    <property type="component" value="Unassembled WGS sequence"/>
</dbReference>
<evidence type="ECO:0000313" key="2">
    <source>
        <dbReference type="EMBL" id="MBP1925098.1"/>
    </source>
</evidence>
<protein>
    <submittedName>
        <fullName evidence="2">RNA-binding Zn-ribbon protein involved in translation (DUF1610 family)</fullName>
    </submittedName>
</protein>
<name>A0ABS4GBN2_9FIRM</name>
<proteinExistence type="predicted"/>
<organism evidence="2 3">
    <name type="scientific">Sedimentibacter acidaminivorans</name>
    <dbReference type="NCBI Taxonomy" id="913099"/>
    <lineage>
        <taxon>Bacteria</taxon>
        <taxon>Bacillati</taxon>
        <taxon>Bacillota</taxon>
        <taxon>Tissierellia</taxon>
        <taxon>Sedimentibacter</taxon>
    </lineage>
</organism>
<evidence type="ECO:0000259" key="1">
    <source>
        <dbReference type="Pfam" id="PF20097"/>
    </source>
</evidence>
<evidence type="ECO:0000313" key="3">
    <source>
        <dbReference type="Proteomes" id="UP001519342"/>
    </source>
</evidence>
<dbReference type="Pfam" id="PF20097">
    <property type="entry name" value="DUF6487"/>
    <property type="match status" value="1"/>
</dbReference>
<comment type="caution">
    <text evidence="2">The sequence shown here is derived from an EMBL/GenBank/DDBJ whole genome shotgun (WGS) entry which is preliminary data.</text>
</comment>